<protein>
    <submittedName>
        <fullName evidence="1">Uncharacterized protein</fullName>
    </submittedName>
</protein>
<gene>
    <name evidence="1" type="ORF">CZ674_00665</name>
</gene>
<dbReference type="Proteomes" id="UP000195787">
    <property type="component" value="Unassembled WGS sequence"/>
</dbReference>
<name>A0A1R4ESU1_9MICO</name>
<dbReference type="AlphaFoldDB" id="A0A1R4ESU1"/>
<organism evidence="1 2">
    <name type="scientific">Agrococcus casei LMG 22410</name>
    <dbReference type="NCBI Taxonomy" id="1255656"/>
    <lineage>
        <taxon>Bacteria</taxon>
        <taxon>Bacillati</taxon>
        <taxon>Actinomycetota</taxon>
        <taxon>Actinomycetes</taxon>
        <taxon>Micrococcales</taxon>
        <taxon>Microbacteriaceae</taxon>
        <taxon>Agrococcus</taxon>
    </lineage>
</organism>
<sequence>MRLICLFVLALAVSVAVLMLAGGAGVRTLGLLTADCWWSGDYRVGHPTR</sequence>
<evidence type="ECO:0000313" key="1">
    <source>
        <dbReference type="EMBL" id="SJM46692.1"/>
    </source>
</evidence>
<keyword evidence="2" id="KW-1185">Reference proteome</keyword>
<dbReference type="EMBL" id="FUHU01000003">
    <property type="protein sequence ID" value="SJM46692.1"/>
    <property type="molecule type" value="Genomic_DNA"/>
</dbReference>
<accession>A0A1R4ESU1</accession>
<evidence type="ECO:0000313" key="2">
    <source>
        <dbReference type="Proteomes" id="UP000195787"/>
    </source>
</evidence>
<reference evidence="1 2" key="1">
    <citation type="submission" date="2017-02" db="EMBL/GenBank/DDBJ databases">
        <authorList>
            <person name="Peterson S.W."/>
        </authorList>
    </citation>
    <scope>NUCLEOTIDE SEQUENCE [LARGE SCALE GENOMIC DNA]</scope>
    <source>
        <strain evidence="1 2">LMG 22410</strain>
    </source>
</reference>
<proteinExistence type="predicted"/>